<dbReference type="Proteomes" id="UP000834106">
    <property type="component" value="Chromosome 2"/>
</dbReference>
<reference evidence="2" key="1">
    <citation type="submission" date="2023-05" db="EMBL/GenBank/DDBJ databases">
        <authorList>
            <person name="Huff M."/>
        </authorList>
    </citation>
    <scope>NUCLEOTIDE SEQUENCE</scope>
</reference>
<evidence type="ECO:0000313" key="2">
    <source>
        <dbReference type="EMBL" id="CAI9756552.1"/>
    </source>
</evidence>
<dbReference type="PANTHER" id="PTHR31676">
    <property type="entry name" value="T31J12.3 PROTEIN-RELATED"/>
    <property type="match status" value="1"/>
</dbReference>
<evidence type="ECO:0000256" key="1">
    <source>
        <dbReference type="SAM" id="SignalP"/>
    </source>
</evidence>
<feature type="chain" id="PRO_5042149917" evidence="1">
    <location>
        <begin position="30"/>
        <end position="168"/>
    </location>
</feature>
<organism evidence="2 3">
    <name type="scientific">Fraxinus pennsylvanica</name>
    <dbReference type="NCBI Taxonomy" id="56036"/>
    <lineage>
        <taxon>Eukaryota</taxon>
        <taxon>Viridiplantae</taxon>
        <taxon>Streptophyta</taxon>
        <taxon>Embryophyta</taxon>
        <taxon>Tracheophyta</taxon>
        <taxon>Spermatophyta</taxon>
        <taxon>Magnoliopsida</taxon>
        <taxon>eudicotyledons</taxon>
        <taxon>Gunneridae</taxon>
        <taxon>Pentapetalae</taxon>
        <taxon>asterids</taxon>
        <taxon>lamiids</taxon>
        <taxon>Lamiales</taxon>
        <taxon>Oleaceae</taxon>
        <taxon>Oleeae</taxon>
        <taxon>Fraxinus</taxon>
    </lineage>
</organism>
<dbReference type="PANTHER" id="PTHR31676:SF185">
    <property type="entry name" value="TRANSMEMBRANE PROTEIN"/>
    <property type="match status" value="1"/>
</dbReference>
<dbReference type="Pfam" id="PF04398">
    <property type="entry name" value="DUF538"/>
    <property type="match status" value="1"/>
</dbReference>
<dbReference type="InterPro" id="IPR007493">
    <property type="entry name" value="DUF538"/>
</dbReference>
<proteinExistence type="predicted"/>
<dbReference type="AlphaFoldDB" id="A0AAD2DJ56"/>
<name>A0AAD2DJ56_9LAMI</name>
<evidence type="ECO:0000313" key="3">
    <source>
        <dbReference type="Proteomes" id="UP000834106"/>
    </source>
</evidence>
<dbReference type="Gene3D" id="2.30.240.10">
    <property type="entry name" value="At5g01610-like"/>
    <property type="match status" value="1"/>
</dbReference>
<protein>
    <submittedName>
        <fullName evidence="2">Uncharacterized protein</fullName>
    </submittedName>
</protein>
<keyword evidence="3" id="KW-1185">Reference proteome</keyword>
<dbReference type="EMBL" id="OU503037">
    <property type="protein sequence ID" value="CAI9756552.1"/>
    <property type="molecule type" value="Genomic_DNA"/>
</dbReference>
<gene>
    <name evidence="2" type="ORF">FPE_LOCUS3982</name>
</gene>
<accession>A0AAD2DJ56</accession>
<dbReference type="InterPro" id="IPR036758">
    <property type="entry name" value="At5g01610-like"/>
</dbReference>
<sequence>MATLHTLFMPTMIHTLMLYLLLIHPLATTSSSIHELLRSRGLPAGLFPKNGVKSYELDEHDQLRVYLEAPCVAKFETRVFFDSVVRANLSYGGLTGVDGLSQEELFIWLPVKDIIVSDPSSGIILIDIGLALKKLSLSLFEETPICNPQDVLVEKNLARMSSNWKFEE</sequence>
<keyword evidence="1" id="KW-0732">Signal</keyword>
<feature type="signal peptide" evidence="1">
    <location>
        <begin position="1"/>
        <end position="29"/>
    </location>
</feature>
<dbReference type="SUPFAM" id="SSF141562">
    <property type="entry name" value="At5g01610-like"/>
    <property type="match status" value="1"/>
</dbReference>